<dbReference type="GO" id="GO:0016787">
    <property type="term" value="F:hydrolase activity"/>
    <property type="evidence" value="ECO:0007669"/>
    <property type="project" value="InterPro"/>
</dbReference>
<dbReference type="Gene3D" id="3.40.50.300">
    <property type="entry name" value="P-loop containing nucleotide triphosphate hydrolases"/>
    <property type="match status" value="2"/>
</dbReference>
<dbReference type="GO" id="GO:0004386">
    <property type="term" value="F:helicase activity"/>
    <property type="evidence" value="ECO:0007669"/>
    <property type="project" value="UniProtKB-KW"/>
</dbReference>
<dbReference type="PANTHER" id="PTHR47396:SF1">
    <property type="entry name" value="ATP-DEPENDENT HELICASE IRC3-RELATED"/>
    <property type="match status" value="1"/>
</dbReference>
<accession>A0AAE9KMA2</accession>
<evidence type="ECO:0000259" key="1">
    <source>
        <dbReference type="PROSITE" id="PS51192"/>
    </source>
</evidence>
<protein>
    <submittedName>
        <fullName evidence="2">DEAD/DEAH box helicase family protein</fullName>
    </submittedName>
</protein>
<dbReference type="PANTHER" id="PTHR47396">
    <property type="entry name" value="TYPE I RESTRICTION ENZYME ECOKI R PROTEIN"/>
    <property type="match status" value="1"/>
</dbReference>
<dbReference type="GO" id="GO:0003677">
    <property type="term" value="F:DNA binding"/>
    <property type="evidence" value="ECO:0007669"/>
    <property type="project" value="InterPro"/>
</dbReference>
<dbReference type="InterPro" id="IPR027417">
    <property type="entry name" value="P-loop_NTPase"/>
</dbReference>
<dbReference type="PROSITE" id="PS51192">
    <property type="entry name" value="HELICASE_ATP_BIND_1"/>
    <property type="match status" value="1"/>
</dbReference>
<dbReference type="Proteomes" id="UP000830925">
    <property type="component" value="Chromosome"/>
</dbReference>
<feature type="domain" description="Helicase ATP-binding" evidence="1">
    <location>
        <begin position="24"/>
        <end position="191"/>
    </location>
</feature>
<reference evidence="2" key="1">
    <citation type="submission" date="2022-04" db="EMBL/GenBank/DDBJ databases">
        <title>Genomic mining of Alcaligenes faecalis D334 producing ectoin and derivatives.</title>
        <authorList>
            <person name="Doan V.T."/>
            <person name="Quach N.T."/>
            <person name="Vu T.-H.-N."/>
            <person name="Phi Q.-T."/>
        </authorList>
    </citation>
    <scope>NUCLEOTIDE SEQUENCE</scope>
    <source>
        <strain evidence="2">D334</strain>
    </source>
</reference>
<sequence length="1020" mass="112565">MFSDIPQGISLWDHQRRALSFVIERMRANSPACLVRMPTGTGKTGVIACLSVISASGRVLVLTPWKNLRDQMVSALQHGFWANVGYPAPNGKTIVGFVPSSIKDVLSNTDAKVLVCTFTTLTELQRSSPQEYAALAASVNAVVVDECHYEPALRWGKAVKSLNKPMILMTATPYRNDLKLFRIENPKESVFHFSHHDAEEAKIIRPLKTLSLPDEMDVPKLAQKFSAAWKAAVQSNSLISSTPRAIICCTSAADIKAAVAVIRDAGLDAIGIHDTFTRNADSHLLKEVPERHSAVIWIHQHKLTEGLDDHRFCCVAFFGPVGNDRKLIQQIGRVLRRGRSDREDGAALLYAPNYLNLGDRWLAYREFEKSVELLTAQHYRSVVERMLESQPSVEYFDGRFRRRFRQDVLADNPQVVIAPSVLVRRLSSSFSLEEYIEDCTDSLNLTDAIILGEPNAPCQRATDFALWIYASIANSRLLEETSLYEVRLEVHCVVVAGDYLLVSDTTGTYPEALIDVSTAALGAAELSQLLDASYSITNVSTSSAIPFDTVIRASVHRGHDLKLIPASLTDRVQICKAARGASVTGRRYVGMHRGRVRQDIPEQQRRRHSVSLFKEWATSIASALASTHVDNIVLQRYMQTCKPPPKPLPVAMSIDLSQSKIRISSAEGEELRIVASSVEVTSPKSGPSGTSTNMHECTYIFEDLADPLVSVELELLLEYQQDKGRFWFKGKGVRGGLGVQVLEDDTGSSAKSFTDYLNQNQELVLIGLQDGAMVYQGRNFYKVDYAQAEQSLLQHFRRLSIAACANEKGTTDELKAAKEDGTKATAFIPGSLFKAIAEGNVSPGFSPELVICDDLGSECADFVLANFTDRQIALVHAKAGKGTSISASAFHDVVAQAMKNLVYLARGSETPDGANSWTKSTFWNNTKIPRLYKAPARSLTGIELWKKLRSDIIERADAQLHVVLVTAGCCDLEELQKVIQDPSKRTAETAQLFHLFDGLVGYARQLGVRVTVLDVPHQVT</sequence>
<gene>
    <name evidence="2" type="ORF">MXF72_10670</name>
</gene>
<proteinExistence type="predicted"/>
<evidence type="ECO:0000313" key="3">
    <source>
        <dbReference type="Proteomes" id="UP000830925"/>
    </source>
</evidence>
<dbReference type="AlphaFoldDB" id="A0AAE9KMA2"/>
<dbReference type="InterPro" id="IPR006935">
    <property type="entry name" value="Helicase/UvrB_N"/>
</dbReference>
<keyword evidence="2" id="KW-0547">Nucleotide-binding</keyword>
<dbReference type="SMART" id="SM00487">
    <property type="entry name" value="DEXDc"/>
    <property type="match status" value="1"/>
</dbReference>
<keyword evidence="2" id="KW-0347">Helicase</keyword>
<dbReference type="InterPro" id="IPR014001">
    <property type="entry name" value="Helicase_ATP-bd"/>
</dbReference>
<dbReference type="RefSeq" id="WP_247965547.1">
    <property type="nucleotide sequence ID" value="NZ_CP095873.1"/>
</dbReference>
<dbReference type="EMBL" id="CP095873">
    <property type="protein sequence ID" value="UPL19894.1"/>
    <property type="molecule type" value="Genomic_DNA"/>
</dbReference>
<keyword evidence="2" id="KW-0378">Hydrolase</keyword>
<dbReference type="Pfam" id="PF04851">
    <property type="entry name" value="ResIII"/>
    <property type="match status" value="1"/>
</dbReference>
<evidence type="ECO:0000313" key="2">
    <source>
        <dbReference type="EMBL" id="UPL19894.1"/>
    </source>
</evidence>
<keyword evidence="2" id="KW-0067">ATP-binding</keyword>
<dbReference type="SUPFAM" id="SSF52540">
    <property type="entry name" value="P-loop containing nucleoside triphosphate hydrolases"/>
    <property type="match status" value="1"/>
</dbReference>
<name>A0AAE9KMA2_ALCFA</name>
<dbReference type="GO" id="GO:0005829">
    <property type="term" value="C:cytosol"/>
    <property type="evidence" value="ECO:0007669"/>
    <property type="project" value="TreeGrafter"/>
</dbReference>
<organism evidence="2 3">
    <name type="scientific">Alcaligenes faecalis</name>
    <dbReference type="NCBI Taxonomy" id="511"/>
    <lineage>
        <taxon>Bacteria</taxon>
        <taxon>Pseudomonadati</taxon>
        <taxon>Pseudomonadota</taxon>
        <taxon>Betaproteobacteria</taxon>
        <taxon>Burkholderiales</taxon>
        <taxon>Alcaligenaceae</taxon>
        <taxon>Alcaligenes</taxon>
    </lineage>
</organism>
<dbReference type="InterPro" id="IPR050742">
    <property type="entry name" value="Helicase_Restrict-Modif_Enz"/>
</dbReference>
<dbReference type="GO" id="GO:0005524">
    <property type="term" value="F:ATP binding"/>
    <property type="evidence" value="ECO:0007669"/>
    <property type="project" value="InterPro"/>
</dbReference>